<evidence type="ECO:0000256" key="1">
    <source>
        <dbReference type="SAM" id="MobiDB-lite"/>
    </source>
</evidence>
<sequence>MGSWRSWGRGGHGGRLTLSAFHCTTSSLWPGLGCHGSNVGDGGAAVGGGSVAGGGVARRIWSHRSPSKPSLHSQAKAGSPTPSLRLQLPWRHGPPAHGSVKNWRTETGRHRHQMVATATVAREVLTIGSVVRANVW</sequence>
<evidence type="ECO:0000313" key="3">
    <source>
        <dbReference type="Proteomes" id="UP000314294"/>
    </source>
</evidence>
<proteinExistence type="predicted"/>
<keyword evidence="3" id="KW-1185">Reference proteome</keyword>
<reference evidence="2 3" key="1">
    <citation type="submission" date="2019-03" db="EMBL/GenBank/DDBJ databases">
        <title>First draft genome of Liparis tanakae, snailfish: a comprehensive survey of snailfish specific genes.</title>
        <authorList>
            <person name="Kim W."/>
            <person name="Song I."/>
            <person name="Jeong J.-H."/>
            <person name="Kim D."/>
            <person name="Kim S."/>
            <person name="Ryu S."/>
            <person name="Song J.Y."/>
            <person name="Lee S.K."/>
        </authorList>
    </citation>
    <scope>NUCLEOTIDE SEQUENCE [LARGE SCALE GENOMIC DNA]</scope>
    <source>
        <tissue evidence="2">Muscle</tissue>
    </source>
</reference>
<evidence type="ECO:0000313" key="2">
    <source>
        <dbReference type="EMBL" id="TNN23142.1"/>
    </source>
</evidence>
<comment type="caution">
    <text evidence="2">The sequence shown here is derived from an EMBL/GenBank/DDBJ whole genome shotgun (WGS) entry which is preliminary data.</text>
</comment>
<name>A0A4Z2E464_9TELE</name>
<accession>A0A4Z2E464</accession>
<dbReference type="Proteomes" id="UP000314294">
    <property type="component" value="Unassembled WGS sequence"/>
</dbReference>
<gene>
    <name evidence="2" type="ORF">EYF80_066739</name>
</gene>
<organism evidence="2 3">
    <name type="scientific">Liparis tanakae</name>
    <name type="common">Tanaka's snailfish</name>
    <dbReference type="NCBI Taxonomy" id="230148"/>
    <lineage>
        <taxon>Eukaryota</taxon>
        <taxon>Metazoa</taxon>
        <taxon>Chordata</taxon>
        <taxon>Craniata</taxon>
        <taxon>Vertebrata</taxon>
        <taxon>Euteleostomi</taxon>
        <taxon>Actinopterygii</taxon>
        <taxon>Neopterygii</taxon>
        <taxon>Teleostei</taxon>
        <taxon>Neoteleostei</taxon>
        <taxon>Acanthomorphata</taxon>
        <taxon>Eupercaria</taxon>
        <taxon>Perciformes</taxon>
        <taxon>Cottioidei</taxon>
        <taxon>Cottales</taxon>
        <taxon>Liparidae</taxon>
        <taxon>Liparis</taxon>
    </lineage>
</organism>
<dbReference type="EMBL" id="SRLO01019598">
    <property type="protein sequence ID" value="TNN23142.1"/>
    <property type="molecule type" value="Genomic_DNA"/>
</dbReference>
<dbReference type="AlphaFoldDB" id="A0A4Z2E464"/>
<feature type="region of interest" description="Disordered" evidence="1">
    <location>
        <begin position="59"/>
        <end position="102"/>
    </location>
</feature>
<protein>
    <submittedName>
        <fullName evidence="2">Uncharacterized protein</fullName>
    </submittedName>
</protein>